<feature type="transmembrane region" description="Helical" evidence="2">
    <location>
        <begin position="7"/>
        <end position="24"/>
    </location>
</feature>
<feature type="transmembrane region" description="Helical" evidence="2">
    <location>
        <begin position="36"/>
        <end position="63"/>
    </location>
</feature>
<keyword evidence="2" id="KW-1133">Transmembrane helix</keyword>
<dbReference type="AlphaFoldDB" id="A0A6C0LHY3"/>
<keyword evidence="2" id="KW-0472">Membrane</keyword>
<evidence type="ECO:0000256" key="2">
    <source>
        <dbReference type="SAM" id="Phobius"/>
    </source>
</evidence>
<sequence length="180" mass="20522">MKQQIDIMIMLIVAFLMLTKPNVLVDFSQTTVGRFILLLAVIATTLHSTFSGLFVAALFVFLYESVFEGMENNTTVQEKADKLNSDYQDILELRKEHCKKNNGNTLFTNSEGETMTLDEVKDKYPHFTFDEKTCINPCDEGCVVSITEGFEQLSVEERLRPKQSSEHATQRSKDFVQEGF</sequence>
<keyword evidence="2" id="KW-0812">Transmembrane</keyword>
<accession>A0A6C0LHY3</accession>
<proteinExistence type="predicted"/>
<evidence type="ECO:0000313" key="3">
    <source>
        <dbReference type="EMBL" id="QHU30107.1"/>
    </source>
</evidence>
<reference evidence="3" key="1">
    <citation type="journal article" date="2020" name="Nature">
        <title>Giant virus diversity and host interactions through global metagenomics.</title>
        <authorList>
            <person name="Schulz F."/>
            <person name="Roux S."/>
            <person name="Paez-Espino D."/>
            <person name="Jungbluth S."/>
            <person name="Walsh D.A."/>
            <person name="Denef V.J."/>
            <person name="McMahon K.D."/>
            <person name="Konstantinidis K.T."/>
            <person name="Eloe-Fadrosh E.A."/>
            <person name="Kyrpides N.C."/>
            <person name="Woyke T."/>
        </authorList>
    </citation>
    <scope>NUCLEOTIDE SEQUENCE</scope>
    <source>
        <strain evidence="3">GVMAG-M-3300027833-11</strain>
    </source>
</reference>
<feature type="region of interest" description="Disordered" evidence="1">
    <location>
        <begin position="157"/>
        <end position="180"/>
    </location>
</feature>
<evidence type="ECO:0000256" key="1">
    <source>
        <dbReference type="SAM" id="MobiDB-lite"/>
    </source>
</evidence>
<organism evidence="3">
    <name type="scientific">viral metagenome</name>
    <dbReference type="NCBI Taxonomy" id="1070528"/>
    <lineage>
        <taxon>unclassified sequences</taxon>
        <taxon>metagenomes</taxon>
        <taxon>organismal metagenomes</taxon>
    </lineage>
</organism>
<protein>
    <submittedName>
        <fullName evidence="3">Uncharacterized protein</fullName>
    </submittedName>
</protein>
<name>A0A6C0LHY3_9ZZZZ</name>
<dbReference type="EMBL" id="MN740503">
    <property type="protein sequence ID" value="QHU30107.1"/>
    <property type="molecule type" value="Genomic_DNA"/>
</dbReference>